<dbReference type="EMBL" id="LZYZ01000003">
    <property type="protein sequence ID" value="OOM13807.1"/>
    <property type="molecule type" value="Genomic_DNA"/>
</dbReference>
<keyword evidence="2 6" id="KW-0479">Metal-binding</keyword>
<reference evidence="9 10" key="1">
    <citation type="submission" date="2016-05" db="EMBL/GenBank/DDBJ databases">
        <title>Microbial solvent formation.</title>
        <authorList>
            <person name="Poehlein A."/>
            <person name="Montoya Solano J.D."/>
            <person name="Flitsch S."/>
            <person name="Krabben P."/>
            <person name="Duerre P."/>
            <person name="Daniel R."/>
        </authorList>
    </citation>
    <scope>NUCLEOTIDE SEQUENCE [LARGE SCALE GENOMIC DNA]</scope>
    <source>
        <strain evidence="9 10">L1-8</strain>
    </source>
</reference>
<dbReference type="EC" id="3.4.24.-" evidence="9"/>
<dbReference type="InterPro" id="IPR013647">
    <property type="entry name" value="OligopepF_N_dom"/>
</dbReference>
<keyword evidence="1 6" id="KW-0645">Protease</keyword>
<dbReference type="InterPro" id="IPR042088">
    <property type="entry name" value="OligoPept_F_C"/>
</dbReference>
<name>A0A1S8NBF6_CLOSA</name>
<evidence type="ECO:0000256" key="3">
    <source>
        <dbReference type="ARBA" id="ARBA00022801"/>
    </source>
</evidence>
<dbReference type="Pfam" id="PF01432">
    <property type="entry name" value="Peptidase_M3"/>
    <property type="match status" value="1"/>
</dbReference>
<keyword evidence="5 6" id="KW-0482">Metalloprotease</keyword>
<dbReference type="PANTHER" id="PTHR34217">
    <property type="entry name" value="METAL-DEPENDENT CARBOXYPEPTIDASE"/>
    <property type="match status" value="1"/>
</dbReference>
<dbReference type="SUPFAM" id="SSF55486">
    <property type="entry name" value="Metalloproteases ('zincins'), catalytic domain"/>
    <property type="match status" value="1"/>
</dbReference>
<dbReference type="NCBIfam" id="TIGR02290">
    <property type="entry name" value="M3_fam_3"/>
    <property type="match status" value="1"/>
</dbReference>
<accession>A0A1S8NBF6</accession>
<dbReference type="InterPro" id="IPR001333">
    <property type="entry name" value="Peptidase_M32_Taq"/>
</dbReference>
<dbReference type="PANTHER" id="PTHR34217:SF1">
    <property type="entry name" value="CARBOXYPEPTIDASE 1"/>
    <property type="match status" value="1"/>
</dbReference>
<dbReference type="CDD" id="cd09607">
    <property type="entry name" value="M3B_PepF"/>
    <property type="match status" value="1"/>
</dbReference>
<feature type="domain" description="Oligopeptidase F N-terminal" evidence="8">
    <location>
        <begin position="116"/>
        <end position="175"/>
    </location>
</feature>
<evidence type="ECO:0000256" key="2">
    <source>
        <dbReference type="ARBA" id="ARBA00022723"/>
    </source>
</evidence>
<comment type="caution">
    <text evidence="9">The sequence shown here is derived from an EMBL/GenBank/DDBJ whole genome shotgun (WGS) entry which is preliminary data.</text>
</comment>
<dbReference type="InterPro" id="IPR001567">
    <property type="entry name" value="Pept_M3A_M3B_dom"/>
</dbReference>
<dbReference type="AlphaFoldDB" id="A0A1S8NBF6"/>
<evidence type="ECO:0000256" key="6">
    <source>
        <dbReference type="RuleBase" id="RU003435"/>
    </source>
</evidence>
<evidence type="ECO:0000256" key="1">
    <source>
        <dbReference type="ARBA" id="ARBA00022670"/>
    </source>
</evidence>
<dbReference type="Gene3D" id="1.10.1370.20">
    <property type="entry name" value="Oligoendopeptidase f, C-terminal domain"/>
    <property type="match status" value="1"/>
</dbReference>
<keyword evidence="4 6" id="KW-0862">Zinc</keyword>
<keyword evidence="3 6" id="KW-0378">Hydrolase</keyword>
<dbReference type="GO" id="GO:0004181">
    <property type="term" value="F:metallocarboxypeptidase activity"/>
    <property type="evidence" value="ECO:0007669"/>
    <property type="project" value="InterPro"/>
</dbReference>
<evidence type="ECO:0000259" key="8">
    <source>
        <dbReference type="Pfam" id="PF08439"/>
    </source>
</evidence>
<dbReference type="InterPro" id="IPR034006">
    <property type="entry name" value="M3B_PepF_2"/>
</dbReference>
<dbReference type="GO" id="GO:0004222">
    <property type="term" value="F:metalloendopeptidase activity"/>
    <property type="evidence" value="ECO:0007669"/>
    <property type="project" value="InterPro"/>
</dbReference>
<dbReference type="Gene3D" id="1.20.140.70">
    <property type="entry name" value="Oligopeptidase f, N-terminal domain"/>
    <property type="match status" value="1"/>
</dbReference>
<evidence type="ECO:0000313" key="9">
    <source>
        <dbReference type="EMBL" id="OOM13807.1"/>
    </source>
</evidence>
<evidence type="ECO:0000259" key="7">
    <source>
        <dbReference type="Pfam" id="PF01432"/>
    </source>
</evidence>
<dbReference type="STRING" id="169679.CSACC_15210"/>
<dbReference type="Pfam" id="PF08439">
    <property type="entry name" value="Peptidase_M3_N"/>
    <property type="match status" value="1"/>
</dbReference>
<dbReference type="GO" id="GO:0006508">
    <property type="term" value="P:proteolysis"/>
    <property type="evidence" value="ECO:0007669"/>
    <property type="project" value="UniProtKB-KW"/>
</dbReference>
<gene>
    <name evidence="9" type="primary">pepF1_2</name>
    <name evidence="9" type="ORF">CLOSAC_18930</name>
</gene>
<protein>
    <submittedName>
        <fullName evidence="9">Oligoendopeptidase F, plasmid</fullName>
        <ecNumber evidence="9">3.4.24.-</ecNumber>
    </submittedName>
</protein>
<dbReference type="RefSeq" id="WP_077865189.1">
    <property type="nucleotide sequence ID" value="NZ_LZYZ01000003.1"/>
</dbReference>
<proteinExistence type="inferred from homology"/>
<dbReference type="InterPro" id="IPR011977">
    <property type="entry name" value="Pept_M3B_clade3"/>
</dbReference>
<evidence type="ECO:0000313" key="10">
    <source>
        <dbReference type="Proteomes" id="UP000191154"/>
    </source>
</evidence>
<comment type="cofactor">
    <cofactor evidence="6">
        <name>Zn(2+)</name>
        <dbReference type="ChEBI" id="CHEBI:29105"/>
    </cofactor>
    <text evidence="6">Binds 1 zinc ion.</text>
</comment>
<comment type="similarity">
    <text evidence="6">Belongs to the peptidase M3 family.</text>
</comment>
<feature type="domain" description="Peptidase M3A/M3B catalytic" evidence="7">
    <location>
        <begin position="195"/>
        <end position="575"/>
    </location>
</feature>
<evidence type="ECO:0000256" key="4">
    <source>
        <dbReference type="ARBA" id="ARBA00022833"/>
    </source>
</evidence>
<dbReference type="Proteomes" id="UP000191154">
    <property type="component" value="Unassembled WGS sequence"/>
</dbReference>
<evidence type="ECO:0000256" key="5">
    <source>
        <dbReference type="ARBA" id="ARBA00023049"/>
    </source>
</evidence>
<organism evidence="9 10">
    <name type="scientific">Clostridium saccharobutylicum</name>
    <dbReference type="NCBI Taxonomy" id="169679"/>
    <lineage>
        <taxon>Bacteria</taxon>
        <taxon>Bacillati</taxon>
        <taxon>Bacillota</taxon>
        <taxon>Clostridia</taxon>
        <taxon>Eubacteriales</taxon>
        <taxon>Clostridiaceae</taxon>
        <taxon>Clostridium</taxon>
    </lineage>
</organism>
<sequence length="594" mass="68543">MDLNWSLEEIYKSFDCKEFKDDIKSLDEIIEDINEWVNNSVVDRENLLQKLEEYVKKFSEFEELSNKLSMFTNLKLSVDTRDKTALKYSDILEKKLTYLVESSTKITKYISQIANLNDIIGKSELLKEHEFILKEIVEKSKYLLSNKEEKIIANMQNTGSNAWLKLKDNLISTLKVEIEENGQVNELPLTVVLNMAYDGNSSVRKKAYEAEIASYVKVEEGVASALNGIKGEVLSICDFRGYKSPLDMTLKDSRMDEESLNAMLEAMKENLPIFREYLKRKAKMLGHKNGLPFYDLYAPVCNAEMKFTYEEAAEFVEKNFRTFSDHLGDFAKKAIDNKWIDVMPREGKVGGAFCENLHFIGESRFLLNYGGNFGDVITLAHELGHGFHGECLNDETTLNSDYPMPIAETASTFCETIIKKAAIKNASKEEALAILETEICDCTQVIVDIYSRFLFEKSFFEARKESALSVEEIKNLMLDAQRKAYGDGLDPNFLHPYMWTWKPHYYYANSNYYNFPYAFGLLFAKGLYAEYLKKKEKFSDEYEKLLSITGKNNIADVTKTIGIDIHDKEFWRNSLKIIKEDIEEFMKLSENKTF</sequence>
<dbReference type="GO" id="GO:0046872">
    <property type="term" value="F:metal ion binding"/>
    <property type="evidence" value="ECO:0007669"/>
    <property type="project" value="UniProtKB-UniRule"/>
</dbReference>